<feature type="region of interest" description="Disordered" evidence="1">
    <location>
        <begin position="18"/>
        <end position="56"/>
    </location>
</feature>
<feature type="compositionally biased region" description="Basic and acidic residues" evidence="1">
    <location>
        <begin position="246"/>
        <end position="257"/>
    </location>
</feature>
<protein>
    <recommendedName>
        <fullName evidence="4">DUF3710 domain-containing protein</fullName>
    </recommendedName>
</protein>
<dbReference type="Pfam" id="PF12502">
    <property type="entry name" value="DUF3710"/>
    <property type="match status" value="1"/>
</dbReference>
<dbReference type="Proteomes" id="UP000198881">
    <property type="component" value="Unassembled WGS sequence"/>
</dbReference>
<keyword evidence="3" id="KW-1185">Reference proteome</keyword>
<evidence type="ECO:0000313" key="2">
    <source>
        <dbReference type="EMBL" id="SFV22436.1"/>
    </source>
</evidence>
<sequence length="257" mass="27573">MLFGRNRNVKVETVVLPEELQDPRDREVTVPAQQDPDAGSLASEGGGPFDIGERNPAQGYMDVGSLRIPMVEGLQVRLDVEDSTQRLIAVTLTLGASTMQIQAFAAPRSAGLWDEIRGEIVASVGKNAGAEAGERPGPFGTEVLARIPAQLPDGKPGWRVARFIGVDGPRWFLRAVVGGEAAYQEQAAEPLNRIFSHVVVDRGNTPLPPRDLLPLHPPAGLRRVDPTTGRPANLKDQGQTPGPTRPPERGPEITEVG</sequence>
<evidence type="ECO:0000256" key="1">
    <source>
        <dbReference type="SAM" id="MobiDB-lite"/>
    </source>
</evidence>
<organism evidence="2 3">
    <name type="scientific">Micrococcus terreus</name>
    <dbReference type="NCBI Taxonomy" id="574650"/>
    <lineage>
        <taxon>Bacteria</taxon>
        <taxon>Bacillati</taxon>
        <taxon>Actinomycetota</taxon>
        <taxon>Actinomycetes</taxon>
        <taxon>Micrococcales</taxon>
        <taxon>Micrococcaceae</taxon>
        <taxon>Micrococcus</taxon>
    </lineage>
</organism>
<reference evidence="2 3" key="1">
    <citation type="submission" date="2016-10" db="EMBL/GenBank/DDBJ databases">
        <authorList>
            <person name="de Groot N.N."/>
        </authorList>
    </citation>
    <scope>NUCLEOTIDE SEQUENCE [LARGE SCALE GENOMIC DNA]</scope>
    <source>
        <strain evidence="2 3">CGMCC 1.7054</strain>
    </source>
</reference>
<gene>
    <name evidence="2" type="ORF">SAMN04487966_104124</name>
</gene>
<dbReference type="EMBL" id="FPCG01000004">
    <property type="protein sequence ID" value="SFV22436.1"/>
    <property type="molecule type" value="Genomic_DNA"/>
</dbReference>
<feature type="compositionally biased region" description="Pro residues" evidence="1">
    <location>
        <begin position="206"/>
        <end position="217"/>
    </location>
</feature>
<dbReference type="OrthoDB" id="8480367at2"/>
<proteinExistence type="predicted"/>
<dbReference type="InterPro" id="IPR022183">
    <property type="entry name" value="DUF3710"/>
</dbReference>
<dbReference type="RefSeq" id="WP_091696334.1">
    <property type="nucleotide sequence ID" value="NZ_FPCG01000004.1"/>
</dbReference>
<evidence type="ECO:0008006" key="4">
    <source>
        <dbReference type="Google" id="ProtNLM"/>
    </source>
</evidence>
<feature type="region of interest" description="Disordered" evidence="1">
    <location>
        <begin position="206"/>
        <end position="257"/>
    </location>
</feature>
<dbReference type="AlphaFoldDB" id="A0A1I7MKJ3"/>
<accession>A0A1I7MKJ3</accession>
<dbReference type="STRING" id="574650.SAMN04487966_104124"/>
<evidence type="ECO:0000313" key="3">
    <source>
        <dbReference type="Proteomes" id="UP000198881"/>
    </source>
</evidence>
<name>A0A1I7MKJ3_9MICC</name>